<reference evidence="10 11" key="1">
    <citation type="submission" date="2016-10" db="EMBL/GenBank/DDBJ databases">
        <authorList>
            <person name="de Groot N.N."/>
        </authorList>
    </citation>
    <scope>NUCLEOTIDE SEQUENCE [LARGE SCALE GENOMIC DNA]</scope>
    <source>
        <strain evidence="10 11">CGMCC 1.10836</strain>
    </source>
</reference>
<keyword evidence="11" id="KW-1185">Reference proteome</keyword>
<dbReference type="OrthoDB" id="9804300at2"/>
<dbReference type="RefSeq" id="WP_050520878.1">
    <property type="nucleotide sequence ID" value="NZ_FOCO01000014.1"/>
</dbReference>
<feature type="transmembrane region" description="Helical" evidence="9">
    <location>
        <begin position="173"/>
        <end position="193"/>
    </location>
</feature>
<dbReference type="GO" id="GO:0043190">
    <property type="term" value="C:ATP-binding cassette (ABC) transporter complex"/>
    <property type="evidence" value="ECO:0007669"/>
    <property type="project" value="InterPro"/>
</dbReference>
<keyword evidence="3 8" id="KW-0813">Transport</keyword>
<dbReference type="SUPFAM" id="SSF81345">
    <property type="entry name" value="ABC transporter involved in vitamin B12 uptake, BtuC"/>
    <property type="match status" value="1"/>
</dbReference>
<dbReference type="InterPro" id="IPR001626">
    <property type="entry name" value="ABC_TroCD"/>
</dbReference>
<dbReference type="AlphaFoldDB" id="A0A1H8GJ37"/>
<evidence type="ECO:0000256" key="2">
    <source>
        <dbReference type="ARBA" id="ARBA00008034"/>
    </source>
</evidence>
<keyword evidence="7 9" id="KW-0472">Membrane</keyword>
<dbReference type="GO" id="GO:0055085">
    <property type="term" value="P:transmembrane transport"/>
    <property type="evidence" value="ECO:0007669"/>
    <property type="project" value="InterPro"/>
</dbReference>
<keyword evidence="4" id="KW-1003">Cell membrane</keyword>
<organism evidence="10 11">
    <name type="scientific">Pseudorhodobacter antarcticus</name>
    <dbReference type="NCBI Taxonomy" id="1077947"/>
    <lineage>
        <taxon>Bacteria</taxon>
        <taxon>Pseudomonadati</taxon>
        <taxon>Pseudomonadota</taxon>
        <taxon>Alphaproteobacteria</taxon>
        <taxon>Rhodobacterales</taxon>
        <taxon>Paracoccaceae</taxon>
        <taxon>Pseudorhodobacter</taxon>
    </lineage>
</organism>
<evidence type="ECO:0000256" key="3">
    <source>
        <dbReference type="ARBA" id="ARBA00022448"/>
    </source>
</evidence>
<feature type="transmembrane region" description="Helical" evidence="9">
    <location>
        <begin position="236"/>
        <end position="261"/>
    </location>
</feature>
<name>A0A1H8GJ37_9RHOB</name>
<dbReference type="EMBL" id="FOCO01000014">
    <property type="protein sequence ID" value="SEN44201.1"/>
    <property type="molecule type" value="Genomic_DNA"/>
</dbReference>
<sequence length="297" mass="29766">MNAAILDALTLRMGYNATLVTLGAGALGLATGAVGSFLFLRRRSLVPDAMAHATLPGVGIAFLIMVALGGDGRFLPGLLLGAGVSSLLGLWVLQGLVRGTRLPEDAAIGIVLSTFYGAGIVLLTFIQGLGAGRQAGLEGFLLGSTAGMLQADVYLIGAGGLLVLAALFVMRRLLVMVAFDPGFALGIGLRPALIDAVLMGLVLAVVLLGIRVVGAILVVALLITPAVAARMWTDRAGLMALIAAAIGGAAGFGGAAISAAVPGVPTGALIVALAFGAFLVSAVIAPRRGLLGRVWAR</sequence>
<keyword evidence="6 9" id="KW-1133">Transmembrane helix</keyword>
<evidence type="ECO:0000256" key="9">
    <source>
        <dbReference type="SAM" id="Phobius"/>
    </source>
</evidence>
<comment type="subcellular location">
    <subcellularLocation>
        <location evidence="1 8">Cell membrane</location>
        <topology evidence="1 8">Multi-pass membrane protein</topology>
    </subcellularLocation>
</comment>
<evidence type="ECO:0000256" key="8">
    <source>
        <dbReference type="RuleBase" id="RU003943"/>
    </source>
</evidence>
<feature type="transmembrane region" description="Helical" evidence="9">
    <location>
        <begin position="146"/>
        <end position="168"/>
    </location>
</feature>
<evidence type="ECO:0000313" key="10">
    <source>
        <dbReference type="EMBL" id="SEN44201.1"/>
    </source>
</evidence>
<evidence type="ECO:0000256" key="5">
    <source>
        <dbReference type="ARBA" id="ARBA00022692"/>
    </source>
</evidence>
<comment type="similarity">
    <text evidence="2 8">Belongs to the ABC-3 integral membrane protein family.</text>
</comment>
<dbReference type="Gene3D" id="1.10.3470.10">
    <property type="entry name" value="ABC transporter involved in vitamin B12 uptake, BtuC"/>
    <property type="match status" value="1"/>
</dbReference>
<protein>
    <submittedName>
        <fullName evidence="10">Manganese/zinc/iron transport system permease protein</fullName>
    </submittedName>
</protein>
<dbReference type="STRING" id="1077947.SAMN05216227_101432"/>
<dbReference type="InterPro" id="IPR037294">
    <property type="entry name" value="ABC_BtuC-like"/>
</dbReference>
<feature type="transmembrane region" description="Helical" evidence="9">
    <location>
        <begin position="74"/>
        <end position="93"/>
    </location>
</feature>
<feature type="transmembrane region" description="Helical" evidence="9">
    <location>
        <begin position="20"/>
        <end position="40"/>
    </location>
</feature>
<evidence type="ECO:0000256" key="6">
    <source>
        <dbReference type="ARBA" id="ARBA00022989"/>
    </source>
</evidence>
<dbReference type="PANTHER" id="PTHR30477">
    <property type="entry name" value="ABC-TRANSPORTER METAL-BINDING PROTEIN"/>
    <property type="match status" value="1"/>
</dbReference>
<feature type="transmembrane region" description="Helical" evidence="9">
    <location>
        <begin position="105"/>
        <end position="126"/>
    </location>
</feature>
<dbReference type="PANTHER" id="PTHR30477:SF3">
    <property type="entry name" value="METAL TRANSPORT SYSTEM MEMBRANE PROTEIN CT_069-RELATED"/>
    <property type="match status" value="1"/>
</dbReference>
<accession>A0A1H8GJ37</accession>
<dbReference type="Proteomes" id="UP000183002">
    <property type="component" value="Unassembled WGS sequence"/>
</dbReference>
<feature type="transmembrane region" description="Helical" evidence="9">
    <location>
        <begin position="267"/>
        <end position="285"/>
    </location>
</feature>
<keyword evidence="5 8" id="KW-0812">Transmembrane</keyword>
<dbReference type="Pfam" id="PF00950">
    <property type="entry name" value="ABC-3"/>
    <property type="match status" value="1"/>
</dbReference>
<dbReference type="GO" id="GO:0010043">
    <property type="term" value="P:response to zinc ion"/>
    <property type="evidence" value="ECO:0007669"/>
    <property type="project" value="TreeGrafter"/>
</dbReference>
<evidence type="ECO:0000256" key="7">
    <source>
        <dbReference type="ARBA" id="ARBA00023136"/>
    </source>
</evidence>
<feature type="transmembrane region" description="Helical" evidence="9">
    <location>
        <begin position="49"/>
        <end position="68"/>
    </location>
</feature>
<evidence type="ECO:0000313" key="11">
    <source>
        <dbReference type="Proteomes" id="UP000183002"/>
    </source>
</evidence>
<feature type="transmembrane region" description="Helical" evidence="9">
    <location>
        <begin position="199"/>
        <end position="224"/>
    </location>
</feature>
<evidence type="ECO:0000256" key="4">
    <source>
        <dbReference type="ARBA" id="ARBA00022475"/>
    </source>
</evidence>
<evidence type="ECO:0000256" key="1">
    <source>
        <dbReference type="ARBA" id="ARBA00004651"/>
    </source>
</evidence>
<proteinExistence type="inferred from homology"/>
<gene>
    <name evidence="10" type="ORF">SAMN05216227_101432</name>
</gene>